<organism evidence="2 3">
    <name type="scientific">Acacia crassicarpa</name>
    <name type="common">northern wattle</name>
    <dbReference type="NCBI Taxonomy" id="499986"/>
    <lineage>
        <taxon>Eukaryota</taxon>
        <taxon>Viridiplantae</taxon>
        <taxon>Streptophyta</taxon>
        <taxon>Embryophyta</taxon>
        <taxon>Tracheophyta</taxon>
        <taxon>Spermatophyta</taxon>
        <taxon>Magnoliopsida</taxon>
        <taxon>eudicotyledons</taxon>
        <taxon>Gunneridae</taxon>
        <taxon>Pentapetalae</taxon>
        <taxon>rosids</taxon>
        <taxon>fabids</taxon>
        <taxon>Fabales</taxon>
        <taxon>Fabaceae</taxon>
        <taxon>Caesalpinioideae</taxon>
        <taxon>mimosoid clade</taxon>
        <taxon>Acacieae</taxon>
        <taxon>Acacia</taxon>
    </lineage>
</organism>
<evidence type="ECO:0000313" key="2">
    <source>
        <dbReference type="EMBL" id="KAK4255210.1"/>
    </source>
</evidence>
<keyword evidence="1" id="KW-0732">Signal</keyword>
<evidence type="ECO:0000313" key="3">
    <source>
        <dbReference type="Proteomes" id="UP001293593"/>
    </source>
</evidence>
<dbReference type="PANTHER" id="PTHR33355:SF11">
    <property type="entry name" value="WALL-ASSOCIATED RECEPTOR KINASE GALACTURONAN-BINDING DOMAIN-CONTAINING PROTEIN"/>
    <property type="match status" value="1"/>
</dbReference>
<gene>
    <name evidence="2" type="ORF">QN277_008235</name>
</gene>
<proteinExistence type="predicted"/>
<reference evidence="2" key="1">
    <citation type="submission" date="2023-10" db="EMBL/GenBank/DDBJ databases">
        <title>Chromosome-level genome of the transformable northern wattle, Acacia crassicarpa.</title>
        <authorList>
            <person name="Massaro I."/>
            <person name="Sinha N.R."/>
            <person name="Poethig S."/>
            <person name="Leichty A.R."/>
        </authorList>
    </citation>
    <scope>NUCLEOTIDE SEQUENCE</scope>
    <source>
        <strain evidence="2">Acra3RX</strain>
        <tissue evidence="2">Leaf</tissue>
    </source>
</reference>
<feature type="chain" id="PRO_5042200144" evidence="1">
    <location>
        <begin position="24"/>
        <end position="230"/>
    </location>
</feature>
<accession>A0AAE1IR13</accession>
<protein>
    <submittedName>
        <fullName evidence="2">Uncharacterized protein</fullName>
    </submittedName>
</protein>
<name>A0AAE1IR13_9FABA</name>
<dbReference type="Proteomes" id="UP001293593">
    <property type="component" value="Unassembled WGS sequence"/>
</dbReference>
<feature type="signal peptide" evidence="1">
    <location>
        <begin position="1"/>
        <end position="23"/>
    </location>
</feature>
<evidence type="ECO:0000256" key="1">
    <source>
        <dbReference type="SAM" id="SignalP"/>
    </source>
</evidence>
<dbReference type="EMBL" id="JAWXYG010000013">
    <property type="protein sequence ID" value="KAK4255210.1"/>
    <property type="molecule type" value="Genomic_DNA"/>
</dbReference>
<sequence>MKKFSILRSVLLFSLMLEVTCMSQHNHTNFCSEIINQTSSSFLLQNMTLCRSHNLYFRTSLGLFKVTTIDYNTSTLTISHSSSSPQYVSPLSVTAGFPSPPESDSLLLFNCSIKRRNKTPIFPLFHNCRELHSSKPYECLVVKDVHKINKGFHPRHLNCSSYMWVHKSSSDVSNYGGYKLGTRISFDIPDLCKECEKPHGNCGAGLKCLCHAKECKDEIISSGAEADLRV</sequence>
<comment type="caution">
    <text evidence="2">The sequence shown here is derived from an EMBL/GenBank/DDBJ whole genome shotgun (WGS) entry which is preliminary data.</text>
</comment>
<dbReference type="PANTHER" id="PTHR33355">
    <property type="entry name" value="WALL-ASSOCIATED RECEPTOR KINASE CARBOXY-TERMINAL PROTEIN-RELATED"/>
    <property type="match status" value="1"/>
</dbReference>
<dbReference type="AlphaFoldDB" id="A0AAE1IR13"/>
<keyword evidence="3" id="KW-1185">Reference proteome</keyword>